<dbReference type="GO" id="GO:0016787">
    <property type="term" value="F:hydrolase activity"/>
    <property type="evidence" value="ECO:0007669"/>
    <property type="project" value="UniProtKB-KW"/>
</dbReference>
<reference evidence="1 2" key="1">
    <citation type="submission" date="2024-09" db="EMBL/GenBank/DDBJ databases">
        <authorList>
            <person name="Sun Q."/>
            <person name="Mori K."/>
        </authorList>
    </citation>
    <scope>NUCLEOTIDE SEQUENCE [LARGE SCALE GENOMIC DNA]</scope>
    <source>
        <strain evidence="1 2">CICC 11035S</strain>
    </source>
</reference>
<keyword evidence="2" id="KW-1185">Reference proteome</keyword>
<keyword evidence="1" id="KW-0378">Hydrolase</keyword>
<gene>
    <name evidence="1" type="ORF">ACFFF8_03685</name>
</gene>
<accession>A0ABV6S377</accession>
<proteinExistence type="predicted"/>
<evidence type="ECO:0000313" key="1">
    <source>
        <dbReference type="EMBL" id="MFC0683689.1"/>
    </source>
</evidence>
<dbReference type="Proteomes" id="UP001589858">
    <property type="component" value="Unassembled WGS sequence"/>
</dbReference>
<dbReference type="EMBL" id="JBHLTM010000016">
    <property type="protein sequence ID" value="MFC0683689.1"/>
    <property type="molecule type" value="Genomic_DNA"/>
</dbReference>
<organism evidence="1 2">
    <name type="scientific">Novosphingobium clariflavum</name>
    <dbReference type="NCBI Taxonomy" id="2029884"/>
    <lineage>
        <taxon>Bacteria</taxon>
        <taxon>Pseudomonadati</taxon>
        <taxon>Pseudomonadota</taxon>
        <taxon>Alphaproteobacteria</taxon>
        <taxon>Sphingomonadales</taxon>
        <taxon>Sphingomonadaceae</taxon>
        <taxon>Novosphingobium</taxon>
    </lineage>
</organism>
<comment type="caution">
    <text evidence="1">The sequence shown here is derived from an EMBL/GenBank/DDBJ whole genome shotgun (WGS) entry which is preliminary data.</text>
</comment>
<protein>
    <submittedName>
        <fullName evidence="1">S-adenosyl-L-homocysteine hydrolase</fullName>
    </submittedName>
</protein>
<name>A0ABV6S377_9SPHN</name>
<sequence length="184" mass="19889">MQSTCLHEPRTTKRDGMTRRKSEFRLLLASLVGLGAAVAIGMADPAYGQETAAEAQRSPADSTAEQLRRLDIMLMVTGLRCRTTADDFQADYGDFTSSHLAELNEAARVMEADLAAQVGERNARLALDKMSVIMANQYGAGHPWASCSELRQVTRDLAHTPGRTALVAAATRLFGPRPTVLAAK</sequence>
<evidence type="ECO:0000313" key="2">
    <source>
        <dbReference type="Proteomes" id="UP001589858"/>
    </source>
</evidence>
<dbReference type="RefSeq" id="WP_267220073.1">
    <property type="nucleotide sequence ID" value="NZ_JAPCWC010000006.1"/>
</dbReference>